<dbReference type="Proteomes" id="UP000468687">
    <property type="component" value="Unassembled WGS sequence"/>
</dbReference>
<evidence type="ECO:0000313" key="2">
    <source>
        <dbReference type="EMBL" id="NEN77977.1"/>
    </source>
</evidence>
<protein>
    <recommendedName>
        <fullName evidence="4">ESX secretion-associated protein EspG</fullName>
    </recommendedName>
</protein>
<name>A0A6P0HIC4_9ACTN</name>
<feature type="region of interest" description="Disordered" evidence="1">
    <location>
        <begin position="1"/>
        <end position="24"/>
    </location>
</feature>
<feature type="compositionally biased region" description="Low complexity" evidence="1">
    <location>
        <begin position="1"/>
        <end position="19"/>
    </location>
</feature>
<dbReference type="AlphaFoldDB" id="A0A6P0HIC4"/>
<evidence type="ECO:0000256" key="1">
    <source>
        <dbReference type="SAM" id="MobiDB-lite"/>
    </source>
</evidence>
<keyword evidence="3" id="KW-1185">Reference proteome</keyword>
<sequence length="288" mass="29076">MTTDVTTDVSTDVSTAVTAEPGTDAPADLAKPVVTLTDEELAVLGHADGPAVTPYLADLAGAVRDQALATALRGLLARGIVSSPGGDGAPELQGDRVELDLLVRQDVLSVLTLRRAASTVVAAARTGAAVQDFLYAHVVAEFVLVEQVGTDGQHRFSLGRAADLGELLVGAVLHPEAASGTAGDPVTLSVPAGDVAGPAAVAVTPPALMAQLGAAHLRADVTVLRSGATDGRELLGLFTGPRGCWVARTAAGSGQVRIAPVDVEQVRRDVRALAADAAPTSPESGDAR</sequence>
<comment type="caution">
    <text evidence="2">The sequence shown here is derived from an EMBL/GenBank/DDBJ whole genome shotgun (WGS) entry which is preliminary data.</text>
</comment>
<dbReference type="EMBL" id="JAAGXA010000004">
    <property type="protein sequence ID" value="NEN77977.1"/>
    <property type="molecule type" value="Genomic_DNA"/>
</dbReference>
<evidence type="ECO:0008006" key="4">
    <source>
        <dbReference type="Google" id="ProtNLM"/>
    </source>
</evidence>
<proteinExistence type="predicted"/>
<gene>
    <name evidence="2" type="ORF">G3T38_06775</name>
</gene>
<reference evidence="2 3" key="1">
    <citation type="journal article" date="2014" name="Int. J. Syst. Evol. Microbiol.">
        <title>Nocardioides zeae sp. nov., isolated from the stem of Zea mays.</title>
        <authorList>
            <person name="Glaeser S.P."/>
            <person name="McInroy J.A."/>
            <person name="Busse H.J."/>
            <person name="Kampfer P."/>
        </authorList>
    </citation>
    <scope>NUCLEOTIDE SEQUENCE [LARGE SCALE GENOMIC DNA]</scope>
    <source>
        <strain evidence="2 3">JCM 30728</strain>
    </source>
</reference>
<accession>A0A6P0HIC4</accession>
<dbReference type="RefSeq" id="WP_163771356.1">
    <property type="nucleotide sequence ID" value="NZ_JAAGXA010000004.1"/>
</dbReference>
<organism evidence="2 3">
    <name type="scientific">Nocardioides zeae</name>
    <dbReference type="NCBI Taxonomy" id="1457234"/>
    <lineage>
        <taxon>Bacteria</taxon>
        <taxon>Bacillati</taxon>
        <taxon>Actinomycetota</taxon>
        <taxon>Actinomycetes</taxon>
        <taxon>Propionibacteriales</taxon>
        <taxon>Nocardioidaceae</taxon>
        <taxon>Nocardioides</taxon>
    </lineage>
</organism>
<evidence type="ECO:0000313" key="3">
    <source>
        <dbReference type="Proteomes" id="UP000468687"/>
    </source>
</evidence>